<name>A0A813EMF3_POLGL</name>
<evidence type="ECO:0000256" key="1">
    <source>
        <dbReference type="SAM" id="MobiDB-lite"/>
    </source>
</evidence>
<keyword evidence="2" id="KW-0812">Transmembrane</keyword>
<keyword evidence="2" id="KW-0472">Membrane</keyword>
<gene>
    <name evidence="3" type="ORF">PGLA1383_LOCUS18989</name>
</gene>
<evidence type="ECO:0000256" key="2">
    <source>
        <dbReference type="SAM" id="Phobius"/>
    </source>
</evidence>
<feature type="transmembrane region" description="Helical" evidence="2">
    <location>
        <begin position="32"/>
        <end position="57"/>
    </location>
</feature>
<keyword evidence="4" id="KW-1185">Reference proteome</keyword>
<dbReference type="AlphaFoldDB" id="A0A813EMF3"/>
<feature type="region of interest" description="Disordered" evidence="1">
    <location>
        <begin position="72"/>
        <end position="107"/>
    </location>
</feature>
<evidence type="ECO:0000313" key="4">
    <source>
        <dbReference type="Proteomes" id="UP000654075"/>
    </source>
</evidence>
<sequence>MIFPKKKRLYCAQACSLLMSERKNKNSQDLRLVPISFLSYEFSLLLFVACFNIVFVVDNECQKRNLIGTDRRGDITATPARADSGHQETTTNNTKNKIKNKKEQDQE</sequence>
<organism evidence="3 4">
    <name type="scientific">Polarella glacialis</name>
    <name type="common">Dinoflagellate</name>
    <dbReference type="NCBI Taxonomy" id="89957"/>
    <lineage>
        <taxon>Eukaryota</taxon>
        <taxon>Sar</taxon>
        <taxon>Alveolata</taxon>
        <taxon>Dinophyceae</taxon>
        <taxon>Suessiales</taxon>
        <taxon>Suessiaceae</taxon>
        <taxon>Polarella</taxon>
    </lineage>
</organism>
<proteinExistence type="predicted"/>
<reference evidence="3" key="1">
    <citation type="submission" date="2021-02" db="EMBL/GenBank/DDBJ databases">
        <authorList>
            <person name="Dougan E. K."/>
            <person name="Rhodes N."/>
            <person name="Thang M."/>
            <person name="Chan C."/>
        </authorList>
    </citation>
    <scope>NUCLEOTIDE SEQUENCE</scope>
</reference>
<dbReference type="Proteomes" id="UP000654075">
    <property type="component" value="Unassembled WGS sequence"/>
</dbReference>
<accession>A0A813EMF3</accession>
<keyword evidence="2" id="KW-1133">Transmembrane helix</keyword>
<protein>
    <submittedName>
        <fullName evidence="3">Uncharacterized protein</fullName>
    </submittedName>
</protein>
<dbReference type="EMBL" id="CAJNNV010012356">
    <property type="protein sequence ID" value="CAE8600678.1"/>
    <property type="molecule type" value="Genomic_DNA"/>
</dbReference>
<evidence type="ECO:0000313" key="3">
    <source>
        <dbReference type="EMBL" id="CAE8600678.1"/>
    </source>
</evidence>
<comment type="caution">
    <text evidence="3">The sequence shown here is derived from an EMBL/GenBank/DDBJ whole genome shotgun (WGS) entry which is preliminary data.</text>
</comment>